<dbReference type="GO" id="GO:0030026">
    <property type="term" value="P:intracellular manganese ion homeostasis"/>
    <property type="evidence" value="ECO:0007669"/>
    <property type="project" value="TreeGrafter"/>
</dbReference>
<dbReference type="InterPro" id="IPR044751">
    <property type="entry name" value="Ion_transp-like_CBS"/>
</dbReference>
<name>A0A0P1BK07_9BASI</name>
<accession>A0A0P1BK07</accession>
<feature type="transmembrane region" description="Helical" evidence="9">
    <location>
        <begin position="180"/>
        <end position="197"/>
    </location>
</feature>
<feature type="region of interest" description="Disordered" evidence="8">
    <location>
        <begin position="543"/>
        <end position="592"/>
    </location>
</feature>
<proteinExistence type="predicted"/>
<dbReference type="PROSITE" id="PS51371">
    <property type="entry name" value="CBS"/>
    <property type="match status" value="2"/>
</dbReference>
<evidence type="ECO:0000313" key="13">
    <source>
        <dbReference type="Proteomes" id="UP000054845"/>
    </source>
</evidence>
<feature type="region of interest" description="Disordered" evidence="8">
    <location>
        <begin position="457"/>
        <end position="507"/>
    </location>
</feature>
<dbReference type="STRING" id="401625.A0A0P1BK07"/>
<evidence type="ECO:0000256" key="7">
    <source>
        <dbReference type="PROSITE-ProRule" id="PRU01193"/>
    </source>
</evidence>
<dbReference type="InterPro" id="IPR000644">
    <property type="entry name" value="CBS_dom"/>
</dbReference>
<keyword evidence="13" id="KW-1185">Reference proteome</keyword>
<evidence type="ECO:0000256" key="5">
    <source>
        <dbReference type="ARBA" id="ARBA00023136"/>
    </source>
</evidence>
<evidence type="ECO:0000256" key="9">
    <source>
        <dbReference type="SAM" id="Phobius"/>
    </source>
</evidence>
<dbReference type="SUPFAM" id="SSF54631">
    <property type="entry name" value="CBS-domain pair"/>
    <property type="match status" value="1"/>
</dbReference>
<feature type="compositionally biased region" description="Basic and acidic residues" evidence="8">
    <location>
        <begin position="673"/>
        <end position="683"/>
    </location>
</feature>
<keyword evidence="4 7" id="KW-1133">Transmembrane helix</keyword>
<dbReference type="InterPro" id="IPR002550">
    <property type="entry name" value="CNNM"/>
</dbReference>
<dbReference type="GO" id="GO:0010960">
    <property type="term" value="P:magnesium ion homeostasis"/>
    <property type="evidence" value="ECO:0007669"/>
    <property type="project" value="InterPro"/>
</dbReference>
<evidence type="ECO:0000256" key="8">
    <source>
        <dbReference type="SAM" id="MobiDB-lite"/>
    </source>
</evidence>
<dbReference type="AlphaFoldDB" id="A0A0P1BK07"/>
<dbReference type="Pfam" id="PF01595">
    <property type="entry name" value="CNNM"/>
    <property type="match status" value="1"/>
</dbReference>
<evidence type="ECO:0000256" key="3">
    <source>
        <dbReference type="ARBA" id="ARBA00022737"/>
    </source>
</evidence>
<feature type="compositionally biased region" description="Low complexity" evidence="8">
    <location>
        <begin position="569"/>
        <end position="584"/>
    </location>
</feature>
<keyword evidence="3" id="KW-0677">Repeat</keyword>
<evidence type="ECO:0000256" key="4">
    <source>
        <dbReference type="ARBA" id="ARBA00022989"/>
    </source>
</evidence>
<organism evidence="12 13">
    <name type="scientific">Ceraceosorus bombacis</name>
    <dbReference type="NCBI Taxonomy" id="401625"/>
    <lineage>
        <taxon>Eukaryota</taxon>
        <taxon>Fungi</taxon>
        <taxon>Dikarya</taxon>
        <taxon>Basidiomycota</taxon>
        <taxon>Ustilaginomycotina</taxon>
        <taxon>Exobasidiomycetes</taxon>
        <taxon>Ceraceosorales</taxon>
        <taxon>Ceraceosoraceae</taxon>
        <taxon>Ceraceosorus</taxon>
    </lineage>
</organism>
<feature type="domain" description="CBS" evidence="10">
    <location>
        <begin position="356"/>
        <end position="417"/>
    </location>
</feature>
<feature type="transmembrane region" description="Helical" evidence="9">
    <location>
        <begin position="209"/>
        <end position="229"/>
    </location>
</feature>
<dbReference type="FunFam" id="3.10.580.10:FF:000006">
    <property type="entry name" value="DUF21 and CBS domain protein"/>
    <property type="match status" value="1"/>
</dbReference>
<feature type="region of interest" description="Disordered" evidence="8">
    <location>
        <begin position="622"/>
        <end position="683"/>
    </location>
</feature>
<feature type="domain" description="CNNM transmembrane" evidence="11">
    <location>
        <begin position="90"/>
        <end position="272"/>
    </location>
</feature>
<keyword evidence="2 7" id="KW-0812">Transmembrane</keyword>
<dbReference type="PROSITE" id="PS51846">
    <property type="entry name" value="CNNM"/>
    <property type="match status" value="1"/>
</dbReference>
<feature type="domain" description="CBS" evidence="10">
    <location>
        <begin position="290"/>
        <end position="353"/>
    </location>
</feature>
<keyword evidence="6" id="KW-0129">CBS domain</keyword>
<sequence length="683" mass="72773">MSSARPLTRGRGATLGSGSISARSTSVAKALLLSTTLAAHLLSKAFATPLNFASQHLGALPLPVPDVAAWSRAEEIGTLHHGHEPEVPESTFQLVVDMVSIAGLVILGGIFAGLTLGLMGLDMVNLQVLSTSGSETEQAHARKVLKLLEKGRHWVLVVLLLGNVVVNESLPIFLSDFGGTAAVLVSTLLIVIFGEIVPQSICARHGLAIGAYCAPLVHATMIIMAPVAWPTAKLLDWALGQDHGTTYRKAELKTFVSLHQQIGTDGLNEDEVTIIRSVLELNDKTVSSVMTPIEDVYTMSADTIMNEENINHLVQSGYSRVPVHEPGKPDAIIGMLLVKRLITYDPEDAMPASWFQLTPLPETNPDLSLLDTLNYFQQGRSHMILVSTNPGENRGAMGIVTLEDVIEEVIGEEIVDETDVFVDVHNKIKVVRNRPQQGTSANYAGLVQGIIERRRKSGMMKRATPLKSAGTGVNKVAIKRPGSPFSTSSQAGESYTQPSGLAGFGSPRNKGAVLDAARRASSTDRGTGIVEGLSKAFTRTMTWPNAPEADNSSQANGKSTPAVSGSTGAAANEASRRNSSSRASGLPDGSYIVEVDDGRTTLLEVGDIAEQPAAEEVARIRAEQEAKQQAAREAQAEEAKKASGTLIGTAEEQDESRPLLSAAKRMFGSTDENVNKTRPDHEA</sequence>
<keyword evidence="5 7" id="KW-0472">Membrane</keyword>
<dbReference type="GO" id="GO:0005737">
    <property type="term" value="C:cytoplasm"/>
    <property type="evidence" value="ECO:0007669"/>
    <property type="project" value="TreeGrafter"/>
</dbReference>
<comment type="subcellular location">
    <subcellularLocation>
        <location evidence="1">Membrane</location>
        <topology evidence="1">Multi-pass membrane protein</topology>
    </subcellularLocation>
</comment>
<feature type="compositionally biased region" description="Polar residues" evidence="8">
    <location>
        <begin position="484"/>
        <end position="499"/>
    </location>
</feature>
<evidence type="ECO:0000256" key="6">
    <source>
        <dbReference type="PROSITE-ProRule" id="PRU00703"/>
    </source>
</evidence>
<dbReference type="GO" id="GO:0016020">
    <property type="term" value="C:membrane"/>
    <property type="evidence" value="ECO:0007669"/>
    <property type="project" value="UniProtKB-SubCell"/>
</dbReference>
<dbReference type="Gene3D" id="3.10.580.10">
    <property type="entry name" value="CBS-domain"/>
    <property type="match status" value="1"/>
</dbReference>
<dbReference type="CDD" id="cd04590">
    <property type="entry name" value="CBS_pair_CorC_HlyC_assoc"/>
    <property type="match status" value="1"/>
</dbReference>
<reference evidence="12 13" key="1">
    <citation type="submission" date="2014-09" db="EMBL/GenBank/DDBJ databases">
        <authorList>
            <person name="Magalhaes I.L.F."/>
            <person name="Oliveira U."/>
            <person name="Santos F.R."/>
            <person name="Vidigal T.H.D.A."/>
            <person name="Brescovit A.D."/>
            <person name="Santos A.J."/>
        </authorList>
    </citation>
    <scope>NUCLEOTIDE SEQUENCE [LARGE SCALE GENOMIC DNA]</scope>
</reference>
<evidence type="ECO:0000259" key="11">
    <source>
        <dbReference type="PROSITE" id="PS51846"/>
    </source>
</evidence>
<feature type="compositionally biased region" description="Polar residues" evidence="8">
    <location>
        <begin position="550"/>
        <end position="567"/>
    </location>
</feature>
<evidence type="ECO:0000256" key="2">
    <source>
        <dbReference type="ARBA" id="ARBA00022692"/>
    </source>
</evidence>
<feature type="transmembrane region" description="Helical" evidence="9">
    <location>
        <begin position="98"/>
        <end position="121"/>
    </location>
</feature>
<dbReference type="InterPro" id="IPR045095">
    <property type="entry name" value="ACDP"/>
</dbReference>
<evidence type="ECO:0000313" key="12">
    <source>
        <dbReference type="EMBL" id="CEH16508.1"/>
    </source>
</evidence>
<evidence type="ECO:0000259" key="10">
    <source>
        <dbReference type="PROSITE" id="PS51371"/>
    </source>
</evidence>
<dbReference type="OrthoDB" id="5353557at2759"/>
<dbReference type="PANTHER" id="PTHR12064">
    <property type="entry name" value="METAL TRANSPORTER CNNM"/>
    <property type="match status" value="1"/>
</dbReference>
<dbReference type="PANTHER" id="PTHR12064:SF97">
    <property type="entry name" value="METAL TRANSPORTER CNNM-5"/>
    <property type="match status" value="1"/>
</dbReference>
<protein>
    <submittedName>
        <fullName evidence="12">Predicted membrane protein, contains two CBS domains</fullName>
    </submittedName>
</protein>
<evidence type="ECO:0000256" key="1">
    <source>
        <dbReference type="ARBA" id="ARBA00004141"/>
    </source>
</evidence>
<dbReference type="Proteomes" id="UP000054845">
    <property type="component" value="Unassembled WGS sequence"/>
</dbReference>
<dbReference type="InterPro" id="IPR046342">
    <property type="entry name" value="CBS_dom_sf"/>
</dbReference>
<dbReference type="EMBL" id="CCYA01000318">
    <property type="protein sequence ID" value="CEH16508.1"/>
    <property type="molecule type" value="Genomic_DNA"/>
</dbReference>